<feature type="transmembrane region" description="Helical" evidence="1">
    <location>
        <begin position="20"/>
        <end position="45"/>
    </location>
</feature>
<gene>
    <name evidence="3" type="ordered locus">Fraau_2191</name>
</gene>
<dbReference type="NCBIfam" id="TIGR02532">
    <property type="entry name" value="IV_pilin_GFxxxE"/>
    <property type="match status" value="1"/>
</dbReference>
<keyword evidence="1" id="KW-0812">Transmembrane</keyword>
<dbReference type="InterPro" id="IPR013362">
    <property type="entry name" value="Pilus_4_PilV"/>
</dbReference>
<reference evidence="3" key="1">
    <citation type="submission" date="2012-02" db="EMBL/GenBank/DDBJ databases">
        <title>The complete genome of Frateuria aurantia DSM 6220.</title>
        <authorList>
            <consortium name="US DOE Joint Genome Institute (JGI-PGF)"/>
            <person name="Lucas S."/>
            <person name="Copeland A."/>
            <person name="Lapidus A."/>
            <person name="Glavina del Rio T."/>
            <person name="Dalin E."/>
            <person name="Tice H."/>
            <person name="Bruce D."/>
            <person name="Goodwin L."/>
            <person name="Pitluck S."/>
            <person name="Peters L."/>
            <person name="Ovchinnikova G."/>
            <person name="Teshima H."/>
            <person name="Kyrpides N."/>
            <person name="Mavromatis K."/>
            <person name="Ivanova N."/>
            <person name="Brettin T."/>
            <person name="Detter J.C."/>
            <person name="Han C."/>
            <person name="Larimer F."/>
            <person name="Land M."/>
            <person name="Hauser L."/>
            <person name="Markowitz V."/>
            <person name="Cheng J.-F."/>
            <person name="Hugenholtz P."/>
            <person name="Woyke T."/>
            <person name="Wu D."/>
            <person name="Brambilla E."/>
            <person name="Klenk H.-P."/>
            <person name="Eisen J.A."/>
        </authorList>
    </citation>
    <scope>NUCLEOTIDE SEQUENCE</scope>
    <source>
        <strain evidence="3">DSM 6220</strain>
    </source>
</reference>
<dbReference type="OrthoDB" id="8547299at2"/>
<organism evidence="3 4">
    <name type="scientific">Frateuria aurantia (strain ATCC 33424 / DSM 6220 / KCTC 2777 / LMG 1558 / NBRC 3245 / NCIMB 13370)</name>
    <name type="common">Acetobacter aurantius</name>
    <dbReference type="NCBI Taxonomy" id="767434"/>
    <lineage>
        <taxon>Bacteria</taxon>
        <taxon>Pseudomonadati</taxon>
        <taxon>Pseudomonadota</taxon>
        <taxon>Gammaproteobacteria</taxon>
        <taxon>Lysobacterales</taxon>
        <taxon>Rhodanobacteraceae</taxon>
        <taxon>Frateuria</taxon>
    </lineage>
</organism>
<dbReference type="EMBL" id="CP003350">
    <property type="protein sequence ID" value="AFC86573.1"/>
    <property type="molecule type" value="Genomic_DNA"/>
</dbReference>
<dbReference type="eggNOG" id="COG4967">
    <property type="taxonomic scope" value="Bacteria"/>
</dbReference>
<evidence type="ECO:0000259" key="2">
    <source>
        <dbReference type="Pfam" id="PF22150"/>
    </source>
</evidence>
<name>H8L4L8_FRAAD</name>
<dbReference type="Proteomes" id="UP000005234">
    <property type="component" value="Chromosome"/>
</dbReference>
<dbReference type="InterPro" id="IPR012902">
    <property type="entry name" value="N_methyl_site"/>
</dbReference>
<dbReference type="HOGENOM" id="CLU_103234_3_0_6"/>
<evidence type="ECO:0000313" key="4">
    <source>
        <dbReference type="Proteomes" id="UP000005234"/>
    </source>
</evidence>
<dbReference type="InterPro" id="IPR054402">
    <property type="entry name" value="Tt1218-like_dom"/>
</dbReference>
<dbReference type="Pfam" id="PF07963">
    <property type="entry name" value="N_methyl"/>
    <property type="match status" value="1"/>
</dbReference>
<evidence type="ECO:0000256" key="1">
    <source>
        <dbReference type="SAM" id="Phobius"/>
    </source>
</evidence>
<dbReference type="KEGG" id="fau:Fraau_2191"/>
<accession>H8L4L8</accession>
<feature type="domain" description="Type IV pilin Tt1218-like" evidence="2">
    <location>
        <begin position="39"/>
        <end position="108"/>
    </location>
</feature>
<dbReference type="RefSeq" id="WP_014403576.1">
    <property type="nucleotide sequence ID" value="NC_017033.1"/>
</dbReference>
<keyword evidence="1" id="KW-0472">Membrane</keyword>
<sequence length="183" mass="18895">MNARRGVRFGSRGIQRGVSLIEVLVAVLVFGIGLLGLAALIIVSLRSTQTAYLRTQASVLAQGMSNRMRANPAGVWGGNYNGSYPLSSGGSASCSSSTCTPAQLAQQDGQYWSQELAAGLPSAAASIACDAATAGASPDSASLNERPPYGGNCSMSISWTERANGDTSHSSAATQTFVWNFQP</sequence>
<evidence type="ECO:0000313" key="3">
    <source>
        <dbReference type="EMBL" id="AFC86573.1"/>
    </source>
</evidence>
<dbReference type="NCBIfam" id="TIGR02523">
    <property type="entry name" value="type_IV_pilV"/>
    <property type="match status" value="1"/>
</dbReference>
<dbReference type="AlphaFoldDB" id="H8L4L8"/>
<dbReference type="Pfam" id="PF22150">
    <property type="entry name" value="Tt1218-like"/>
    <property type="match status" value="1"/>
</dbReference>
<proteinExistence type="predicted"/>
<keyword evidence="1" id="KW-1133">Transmembrane helix</keyword>
<dbReference type="STRING" id="767434.Fraau_2191"/>
<keyword evidence="4" id="KW-1185">Reference proteome</keyword>
<protein>
    <submittedName>
        <fullName evidence="3">Type IV pilus modification protein PilV</fullName>
    </submittedName>
</protein>